<dbReference type="OrthoDB" id="9814800at2"/>
<dbReference type="AlphaFoldDB" id="A0A4Y8WMY2"/>
<keyword evidence="2" id="KW-1185">Reference proteome</keyword>
<proteinExistence type="predicted"/>
<dbReference type="RefSeq" id="WP_134848827.1">
    <property type="nucleotide sequence ID" value="NZ_CP197400.1"/>
</dbReference>
<reference evidence="1 2" key="1">
    <citation type="submission" date="2019-03" db="EMBL/GenBank/DDBJ databases">
        <title>Porphyromonas levii Isolated from the Uterus of Dairy Cows.</title>
        <authorList>
            <person name="Francis A.M."/>
        </authorList>
    </citation>
    <scope>NUCLEOTIDE SEQUENCE [LARGE SCALE GENOMIC DNA]</scope>
    <source>
        <strain evidence="1 2">AF5678</strain>
    </source>
</reference>
<organism evidence="1 2">
    <name type="scientific">Porphyromonas levii</name>
    <dbReference type="NCBI Taxonomy" id="28114"/>
    <lineage>
        <taxon>Bacteria</taxon>
        <taxon>Pseudomonadati</taxon>
        <taxon>Bacteroidota</taxon>
        <taxon>Bacteroidia</taxon>
        <taxon>Bacteroidales</taxon>
        <taxon>Porphyromonadaceae</taxon>
        <taxon>Porphyromonas</taxon>
    </lineage>
</organism>
<dbReference type="STRING" id="1122973.GCA_000379925_02010"/>
<dbReference type="PROSITE" id="PS51257">
    <property type="entry name" value="PROKAR_LIPOPROTEIN"/>
    <property type="match status" value="1"/>
</dbReference>
<evidence type="ECO:0000313" key="1">
    <source>
        <dbReference type="EMBL" id="TFH94204.1"/>
    </source>
</evidence>
<protein>
    <submittedName>
        <fullName evidence="1">Uncharacterized protein</fullName>
    </submittedName>
</protein>
<dbReference type="Proteomes" id="UP000297225">
    <property type="component" value="Unassembled WGS sequence"/>
</dbReference>
<gene>
    <name evidence="1" type="ORF">E4P47_08525</name>
</gene>
<comment type="caution">
    <text evidence="1">The sequence shown here is derived from an EMBL/GenBank/DDBJ whole genome shotgun (WGS) entry which is preliminary data.</text>
</comment>
<accession>A0A4Y8WMY2</accession>
<sequence length="165" mass="18288">MKEKGVLGLVGLMVIATLLFSSCIREKECPSPAQKKSFEVEAYIHYGDGSVVKLDKGINLRAPKEQNGARIVGLGQYYHNQQCELGINPVNSKVKVVDYVLFDKGSNIPVSILPTTVMEYKSRNKPDNPHGYAVNFRFNVTSNINMHVYMKKVDPGVEVGIDDGK</sequence>
<name>A0A4Y8WMY2_9PORP</name>
<evidence type="ECO:0000313" key="2">
    <source>
        <dbReference type="Proteomes" id="UP000297225"/>
    </source>
</evidence>
<dbReference type="EMBL" id="SPNC01000163">
    <property type="protein sequence ID" value="TFH94204.1"/>
    <property type="molecule type" value="Genomic_DNA"/>
</dbReference>